<evidence type="ECO:0000256" key="1">
    <source>
        <dbReference type="ARBA" id="ARBA00004496"/>
    </source>
</evidence>
<keyword evidence="4 8" id="KW-0963">Cytoplasm</keyword>
<dbReference type="FunFam" id="2.30.30.30:FF:000003">
    <property type="entry name" value="Elongation factor P"/>
    <property type="match status" value="1"/>
</dbReference>
<dbReference type="PANTHER" id="PTHR30053">
    <property type="entry name" value="ELONGATION FACTOR P"/>
    <property type="match status" value="1"/>
</dbReference>
<keyword evidence="7 8" id="KW-0379">Hydroxylation</keyword>
<dbReference type="InterPro" id="IPR011768">
    <property type="entry name" value="Transl_elongation_fac_P"/>
</dbReference>
<dbReference type="SMART" id="SM00841">
    <property type="entry name" value="Elong-fact-P_C"/>
    <property type="match status" value="1"/>
</dbReference>
<dbReference type="CDD" id="cd04470">
    <property type="entry name" value="S1_EF-P_repeat_1"/>
    <property type="match status" value="1"/>
</dbReference>
<evidence type="ECO:0000256" key="9">
    <source>
        <dbReference type="NCBIfam" id="TIGR00038"/>
    </source>
</evidence>
<dbReference type="EMBL" id="CP101717">
    <property type="protein sequence ID" value="WLD57706.1"/>
    <property type="molecule type" value="Genomic_DNA"/>
</dbReference>
<protein>
    <recommendedName>
        <fullName evidence="8 9">Elongation factor P</fullName>
        <shortName evidence="8">EF-P</shortName>
    </recommendedName>
</protein>
<evidence type="ECO:0000256" key="4">
    <source>
        <dbReference type="ARBA" id="ARBA00022490"/>
    </source>
</evidence>
<dbReference type="SUPFAM" id="SSF50249">
    <property type="entry name" value="Nucleic acid-binding proteins"/>
    <property type="match status" value="2"/>
</dbReference>
<organism evidence="13">
    <name type="scientific">Salinispirillum sp. LH 10-3-1</name>
    <dbReference type="NCBI Taxonomy" id="2952525"/>
    <lineage>
        <taxon>Bacteria</taxon>
        <taxon>Pseudomonadati</taxon>
        <taxon>Pseudomonadota</taxon>
        <taxon>Gammaproteobacteria</taxon>
        <taxon>Oceanospirillales</taxon>
        <taxon>Saccharospirillaceae</taxon>
        <taxon>Salinispirillum</taxon>
    </lineage>
</organism>
<dbReference type="InterPro" id="IPR012340">
    <property type="entry name" value="NA-bd_OB-fold"/>
</dbReference>
<evidence type="ECO:0000313" key="13">
    <source>
        <dbReference type="EMBL" id="WLD57706.1"/>
    </source>
</evidence>
<dbReference type="Pfam" id="PF01132">
    <property type="entry name" value="EFP"/>
    <property type="match status" value="1"/>
</dbReference>
<dbReference type="NCBIfam" id="TIGR00038">
    <property type="entry name" value="efp"/>
    <property type="match status" value="1"/>
</dbReference>
<feature type="domain" description="Translation elongation factor P/YeiP central" evidence="12">
    <location>
        <begin position="69"/>
        <end position="124"/>
    </location>
</feature>
<dbReference type="PIRSF" id="PIRSF005901">
    <property type="entry name" value="EF-P"/>
    <property type="match status" value="1"/>
</dbReference>
<dbReference type="GO" id="GO:0043043">
    <property type="term" value="P:peptide biosynthetic process"/>
    <property type="evidence" value="ECO:0007669"/>
    <property type="project" value="InterPro"/>
</dbReference>
<dbReference type="AlphaFoldDB" id="A0AB38YF70"/>
<proteinExistence type="inferred from homology"/>
<comment type="similarity">
    <text evidence="3 8 10">Belongs to the elongation factor P family.</text>
</comment>
<dbReference type="SUPFAM" id="SSF50104">
    <property type="entry name" value="Translation proteins SH3-like domain"/>
    <property type="match status" value="1"/>
</dbReference>
<keyword evidence="5 8" id="KW-0251">Elongation factor</keyword>
<dbReference type="InterPro" id="IPR001059">
    <property type="entry name" value="Transl_elong_P/YeiP_cen"/>
</dbReference>
<feature type="domain" description="Elongation factor P C-terminal" evidence="11">
    <location>
        <begin position="132"/>
        <end position="187"/>
    </location>
</feature>
<dbReference type="InterPro" id="IPR008991">
    <property type="entry name" value="Translation_prot_SH3-like_sf"/>
</dbReference>
<evidence type="ECO:0000256" key="5">
    <source>
        <dbReference type="ARBA" id="ARBA00022768"/>
    </source>
</evidence>
<dbReference type="FunFam" id="2.40.50.140:FF:000004">
    <property type="entry name" value="Elongation factor P"/>
    <property type="match status" value="1"/>
</dbReference>
<dbReference type="Pfam" id="PF09285">
    <property type="entry name" value="Elong-fact-P_C"/>
    <property type="match status" value="1"/>
</dbReference>
<dbReference type="Gene3D" id="2.40.50.140">
    <property type="entry name" value="Nucleic acid-binding proteins"/>
    <property type="match status" value="2"/>
</dbReference>
<evidence type="ECO:0000256" key="8">
    <source>
        <dbReference type="HAMAP-Rule" id="MF_00141"/>
    </source>
</evidence>
<dbReference type="SMART" id="SM01185">
    <property type="entry name" value="EFP"/>
    <property type="match status" value="1"/>
</dbReference>
<dbReference type="InterPro" id="IPR020599">
    <property type="entry name" value="Transl_elong_fac_P/YeiP"/>
</dbReference>
<gene>
    <name evidence="8 13" type="primary">efp</name>
    <name evidence="13" type="ORF">NFC81_13435</name>
</gene>
<comment type="subcellular location">
    <subcellularLocation>
        <location evidence="1 8">Cytoplasm</location>
    </subcellularLocation>
</comment>
<evidence type="ECO:0000256" key="2">
    <source>
        <dbReference type="ARBA" id="ARBA00004815"/>
    </source>
</evidence>
<dbReference type="InterPro" id="IPR013185">
    <property type="entry name" value="Transl_elong_KOW-like"/>
</dbReference>
<name>A0AB38YF70_9GAMM</name>
<evidence type="ECO:0000256" key="10">
    <source>
        <dbReference type="RuleBase" id="RU004389"/>
    </source>
</evidence>
<dbReference type="PANTHER" id="PTHR30053:SF12">
    <property type="entry name" value="ELONGATION FACTOR P (EF-P) FAMILY PROTEIN"/>
    <property type="match status" value="1"/>
</dbReference>
<dbReference type="Pfam" id="PF08207">
    <property type="entry name" value="EFP_N"/>
    <property type="match status" value="1"/>
</dbReference>
<dbReference type="NCBIfam" id="NF001810">
    <property type="entry name" value="PRK00529.1"/>
    <property type="match status" value="1"/>
</dbReference>
<dbReference type="InterPro" id="IPR014722">
    <property type="entry name" value="Rib_uL2_dom2"/>
</dbReference>
<dbReference type="GO" id="GO:0003746">
    <property type="term" value="F:translation elongation factor activity"/>
    <property type="evidence" value="ECO:0007669"/>
    <property type="project" value="UniProtKB-UniRule"/>
</dbReference>
<dbReference type="Gene3D" id="2.30.30.30">
    <property type="match status" value="1"/>
</dbReference>
<dbReference type="InterPro" id="IPR015365">
    <property type="entry name" value="Elong-fact-P_C"/>
</dbReference>
<feature type="modified residue" description="N6-(3,6-diaminohexanoyl)-5-hydroxylysine" evidence="8">
    <location>
        <position position="34"/>
    </location>
</feature>
<comment type="pathway">
    <text evidence="2 8">Protein biosynthesis; polypeptide chain elongation.</text>
</comment>
<reference evidence="13" key="1">
    <citation type="submission" date="2022-07" db="EMBL/GenBank/DDBJ databases">
        <title>Complete genome sequence of Salinispirillum sp. LH10-3-1 capable of multiple carbohydrate inversion isolated from a soda lake.</title>
        <authorList>
            <person name="Liu J."/>
            <person name="Zhai Y."/>
            <person name="Zhang H."/>
            <person name="Yang H."/>
            <person name="Qu J."/>
            <person name="Li J."/>
        </authorList>
    </citation>
    <scope>NUCLEOTIDE SEQUENCE</scope>
    <source>
        <strain evidence="13">LH 10-3-1</strain>
    </source>
</reference>
<dbReference type="InterPro" id="IPR013852">
    <property type="entry name" value="Transl_elong_P/YeiP_CS"/>
</dbReference>
<evidence type="ECO:0000256" key="6">
    <source>
        <dbReference type="ARBA" id="ARBA00022917"/>
    </source>
</evidence>
<dbReference type="GO" id="GO:0005829">
    <property type="term" value="C:cytosol"/>
    <property type="evidence" value="ECO:0007669"/>
    <property type="project" value="UniProtKB-ARBA"/>
</dbReference>
<dbReference type="FunFam" id="2.40.50.140:FF:000009">
    <property type="entry name" value="Elongation factor P"/>
    <property type="match status" value="1"/>
</dbReference>
<dbReference type="HAMAP" id="MF_00141">
    <property type="entry name" value="EF_P"/>
    <property type="match status" value="1"/>
</dbReference>
<keyword evidence="6 8" id="KW-0648">Protein biosynthesis</keyword>
<comment type="PTM">
    <text evidence="8">May be beta-lysylated on the epsilon-amino group of Lys-34 by the combined action of EpmA and EpmB, and then hydroxylated on the C5 position of the same residue by EpmC (if this protein is present). Lysylation is critical for the stimulatory effect of EF-P on peptide-bond formation. The lysylation moiety may extend toward the peptidyltransferase center and stabilize the terminal 3-CCA end of the tRNA. Hydroxylation of the C5 position on Lys-34 may allow additional potential stabilizing hydrogen-bond interactions with the P-tRNA.</text>
</comment>
<comment type="function">
    <text evidence="8">Involved in peptide bond synthesis. Alleviates ribosome stalling that occurs when 3 or more consecutive Pro residues or the sequence PPG is present in a protein, possibly by augmenting the peptidyl transferase activity of the ribosome. Modification of Lys-34 is required for alleviation.</text>
</comment>
<evidence type="ECO:0000256" key="3">
    <source>
        <dbReference type="ARBA" id="ARBA00009479"/>
    </source>
</evidence>
<accession>A0AB38YF70</accession>
<evidence type="ECO:0000259" key="11">
    <source>
        <dbReference type="SMART" id="SM00841"/>
    </source>
</evidence>
<dbReference type="CDD" id="cd05794">
    <property type="entry name" value="S1_EF-P_repeat_2"/>
    <property type="match status" value="1"/>
</dbReference>
<sequence>MASYSTNEFRGGLKVLLEGDPCSIIENEYVKPGKGQAFNRVKLKNLKTGRVWERTFKSGESLEGADVIDLDMEYMYSDGEFWHFMKTDGSYEQYGANADAIRDVKDWLKEQERYTVTLWNDAVLTAAPPNFVDLQIVETDPGVRGDTATGGTKPAKLTTGAVVKVPLFIDNGEVIKVDTRSGEYVSRAKQ</sequence>
<dbReference type="PROSITE" id="PS01275">
    <property type="entry name" value="EFP"/>
    <property type="match status" value="1"/>
</dbReference>
<evidence type="ECO:0000259" key="12">
    <source>
        <dbReference type="SMART" id="SM01185"/>
    </source>
</evidence>
<dbReference type="RefSeq" id="WP_304994991.1">
    <property type="nucleotide sequence ID" value="NZ_CP101717.1"/>
</dbReference>
<evidence type="ECO:0000256" key="7">
    <source>
        <dbReference type="ARBA" id="ARBA00023278"/>
    </source>
</evidence>